<evidence type="ECO:0000256" key="1">
    <source>
        <dbReference type="ARBA" id="ARBA00009670"/>
    </source>
</evidence>
<evidence type="ECO:0000313" key="7">
    <source>
        <dbReference type="Proteomes" id="UP001428817"/>
    </source>
</evidence>
<name>A0ABP9QYZ8_9PSEU</name>
<dbReference type="GO" id="GO:0016301">
    <property type="term" value="F:kinase activity"/>
    <property type="evidence" value="ECO:0007669"/>
    <property type="project" value="UniProtKB-KW"/>
</dbReference>
<gene>
    <name evidence="6" type="ORF">GCM10023321_64820</name>
</gene>
<keyword evidence="2" id="KW-0808">Transferase</keyword>
<dbReference type="Pfam" id="PF03109">
    <property type="entry name" value="ABC1"/>
    <property type="match status" value="1"/>
</dbReference>
<dbReference type="InterPro" id="IPR034646">
    <property type="entry name" value="ADCK3_dom"/>
</dbReference>
<keyword evidence="7" id="KW-1185">Reference proteome</keyword>
<reference evidence="7" key="1">
    <citation type="journal article" date="2019" name="Int. J. Syst. Evol. Microbiol.">
        <title>The Global Catalogue of Microorganisms (GCM) 10K type strain sequencing project: providing services to taxonomists for standard genome sequencing and annotation.</title>
        <authorList>
            <consortium name="The Broad Institute Genomics Platform"/>
            <consortium name="The Broad Institute Genome Sequencing Center for Infectious Disease"/>
            <person name="Wu L."/>
            <person name="Ma J."/>
        </authorList>
    </citation>
    <scope>NUCLEOTIDE SEQUENCE [LARGE SCALE GENOMIC DNA]</scope>
    <source>
        <strain evidence="7">JCM 18303</strain>
    </source>
</reference>
<evidence type="ECO:0000313" key="6">
    <source>
        <dbReference type="EMBL" id="GAA5169356.1"/>
    </source>
</evidence>
<dbReference type="EMBL" id="BAABJP010000043">
    <property type="protein sequence ID" value="GAA5169356.1"/>
    <property type="molecule type" value="Genomic_DNA"/>
</dbReference>
<organism evidence="6 7">
    <name type="scientific">Pseudonocardia eucalypti</name>
    <dbReference type="NCBI Taxonomy" id="648755"/>
    <lineage>
        <taxon>Bacteria</taxon>
        <taxon>Bacillati</taxon>
        <taxon>Actinomycetota</taxon>
        <taxon>Actinomycetes</taxon>
        <taxon>Pseudonocardiales</taxon>
        <taxon>Pseudonocardiaceae</taxon>
        <taxon>Pseudonocardia</taxon>
    </lineage>
</organism>
<sequence length="460" mass="50752">MTEEIPGGRVARVAPLVGLAGRTAGEAVVAALRNQRRGVKAADRHTRNAERYAEQLGRSRGVLMKAGQILSFVTFSTAVEDEYRGIYQQALARLQDSAPPMPAELAVRTLTEELGRSPGEVFTEFDPQPVAAASIGQVHKARLPDGRAVAVKIQYPGVDRAIRADLKNTELLATFFRLLAGMAPGLTNMDLRAMAAEVSERIGEEIDYLTEAANQREFADFYRGHPFIRVPEVLDELTTRRVLTMEFVEGQRYAEALRAGQDLRDRWSEAIFRFTAGNLRLLRAFNADPHPGNYLFHPDGTVTFLDFGCVKRFRPEQVRTMQAIIRATAARDPEAILREAAEGGFVDLADPPDAGELLAWFVDSLAPLVGPQPYTYTEEFARTVVNAEFSPNGPHARVVRKLTTRSDYLFISRIDTGMTAVLGALGGTGPWAAIKDEWDNGGPPATKYGELDFEFRGVRT</sequence>
<dbReference type="Proteomes" id="UP001428817">
    <property type="component" value="Unassembled WGS sequence"/>
</dbReference>
<comment type="caution">
    <text evidence="6">The sequence shown here is derived from an EMBL/GenBank/DDBJ whole genome shotgun (WGS) entry which is preliminary data.</text>
</comment>
<dbReference type="CDD" id="cd13970">
    <property type="entry name" value="ABC1_ADCK3"/>
    <property type="match status" value="1"/>
</dbReference>
<evidence type="ECO:0000256" key="2">
    <source>
        <dbReference type="ARBA" id="ARBA00022679"/>
    </source>
</evidence>
<dbReference type="RefSeq" id="WP_185063452.1">
    <property type="nucleotide sequence ID" value="NZ_BAABJP010000043.1"/>
</dbReference>
<accession>A0ABP9QYZ8</accession>
<protein>
    <submittedName>
        <fullName evidence="6">AarF/ABC1/UbiB kinase family protein</fullName>
    </submittedName>
</protein>
<dbReference type="PANTHER" id="PTHR43851:SF3">
    <property type="entry name" value="COENZYME Q8"/>
    <property type="match status" value="1"/>
</dbReference>
<feature type="domain" description="ABC1 atypical kinase-like" evidence="5">
    <location>
        <begin position="93"/>
        <end position="337"/>
    </location>
</feature>
<keyword evidence="6" id="KW-0418">Kinase</keyword>
<evidence type="ECO:0000256" key="3">
    <source>
        <dbReference type="ARBA" id="ARBA00022741"/>
    </source>
</evidence>
<dbReference type="PANTHER" id="PTHR43851">
    <property type="match status" value="1"/>
</dbReference>
<dbReference type="InterPro" id="IPR004147">
    <property type="entry name" value="ABC1_dom"/>
</dbReference>
<keyword evidence="3" id="KW-0547">Nucleotide-binding</keyword>
<evidence type="ECO:0000256" key="4">
    <source>
        <dbReference type="ARBA" id="ARBA00022840"/>
    </source>
</evidence>
<dbReference type="SUPFAM" id="SSF56112">
    <property type="entry name" value="Protein kinase-like (PK-like)"/>
    <property type="match status" value="1"/>
</dbReference>
<comment type="similarity">
    <text evidence="1">Belongs to the protein kinase superfamily. ADCK protein kinase family.</text>
</comment>
<dbReference type="InterPro" id="IPR051409">
    <property type="entry name" value="Atypical_kinase_ADCK"/>
</dbReference>
<dbReference type="InterPro" id="IPR011009">
    <property type="entry name" value="Kinase-like_dom_sf"/>
</dbReference>
<evidence type="ECO:0000259" key="5">
    <source>
        <dbReference type="Pfam" id="PF03109"/>
    </source>
</evidence>
<proteinExistence type="inferred from homology"/>
<keyword evidence="4" id="KW-0067">ATP-binding</keyword>